<evidence type="ECO:0000313" key="1">
    <source>
        <dbReference type="EMBL" id="KAJ8685493.1"/>
    </source>
</evidence>
<protein>
    <submittedName>
        <fullName evidence="1">Uncharacterized protein</fullName>
    </submittedName>
</protein>
<organism evidence="1 2">
    <name type="scientific">Eretmocerus hayati</name>
    <dbReference type="NCBI Taxonomy" id="131215"/>
    <lineage>
        <taxon>Eukaryota</taxon>
        <taxon>Metazoa</taxon>
        <taxon>Ecdysozoa</taxon>
        <taxon>Arthropoda</taxon>
        <taxon>Hexapoda</taxon>
        <taxon>Insecta</taxon>
        <taxon>Pterygota</taxon>
        <taxon>Neoptera</taxon>
        <taxon>Endopterygota</taxon>
        <taxon>Hymenoptera</taxon>
        <taxon>Apocrita</taxon>
        <taxon>Proctotrupomorpha</taxon>
        <taxon>Chalcidoidea</taxon>
        <taxon>Aphelinidae</taxon>
        <taxon>Aphelininae</taxon>
        <taxon>Eretmocerus</taxon>
    </lineage>
</organism>
<accession>A0ACC2PPU6</accession>
<reference evidence="1" key="1">
    <citation type="submission" date="2023-04" db="EMBL/GenBank/DDBJ databases">
        <title>A chromosome-level genome assembly of the parasitoid wasp Eretmocerus hayati.</title>
        <authorList>
            <person name="Zhong Y."/>
            <person name="Liu S."/>
            <person name="Liu Y."/>
        </authorList>
    </citation>
    <scope>NUCLEOTIDE SEQUENCE</scope>
    <source>
        <strain evidence="1">ZJU_SS_LIU_2023</strain>
    </source>
</reference>
<dbReference type="Proteomes" id="UP001239111">
    <property type="component" value="Chromosome 1"/>
</dbReference>
<name>A0ACC2PPU6_9HYME</name>
<gene>
    <name evidence="1" type="ORF">QAD02_021286</name>
</gene>
<sequence>MSFVYCASCPKKGPINPIPAKHCTRCGVYYHKSCTKRAGPLADGSFKKCCGKKVSSSLASSDKITSVKNYTKDTQSDPKFEAESSQNVVLDLSLVSSSSSEVFLDSVDEIENMGTHSESADKEMSVAQLSRKNNVIVYNIPESDDKDHLKDYLNNMLRDAPFDPASLRYLRLGIKCNNDKTPQQQQYLSSLREKLEKRKQEGKPHLVLKYVKGIPTIYDPRIQLVKESNLSLLPQQLLPDDRVAGTSNSNNGARTKATLNSKKN</sequence>
<proteinExistence type="predicted"/>
<keyword evidence="2" id="KW-1185">Reference proteome</keyword>
<dbReference type="EMBL" id="CM056741">
    <property type="protein sequence ID" value="KAJ8685493.1"/>
    <property type="molecule type" value="Genomic_DNA"/>
</dbReference>
<comment type="caution">
    <text evidence="1">The sequence shown here is derived from an EMBL/GenBank/DDBJ whole genome shotgun (WGS) entry which is preliminary data.</text>
</comment>
<evidence type="ECO:0000313" key="2">
    <source>
        <dbReference type="Proteomes" id="UP001239111"/>
    </source>
</evidence>